<evidence type="ECO:0000256" key="1">
    <source>
        <dbReference type="SAM" id="MobiDB-lite"/>
    </source>
</evidence>
<proteinExistence type="predicted"/>
<comment type="caution">
    <text evidence="2">The sequence shown here is derived from an EMBL/GenBank/DDBJ whole genome shotgun (WGS) entry which is preliminary data.</text>
</comment>
<organism evidence="2 3">
    <name type="scientific">Actinacidiphila bryophytorum</name>
    <dbReference type="NCBI Taxonomy" id="1436133"/>
    <lineage>
        <taxon>Bacteria</taxon>
        <taxon>Bacillati</taxon>
        <taxon>Actinomycetota</taxon>
        <taxon>Actinomycetes</taxon>
        <taxon>Kitasatosporales</taxon>
        <taxon>Streptomycetaceae</taxon>
        <taxon>Actinacidiphila</taxon>
    </lineage>
</organism>
<dbReference type="AlphaFoldDB" id="A0A9W4H8V8"/>
<dbReference type="Proteomes" id="UP001153328">
    <property type="component" value="Unassembled WGS sequence"/>
</dbReference>
<gene>
    <name evidence="2" type="ORF">SBRY_90277</name>
</gene>
<name>A0A9W4H8V8_9ACTN</name>
<feature type="region of interest" description="Disordered" evidence="1">
    <location>
        <begin position="124"/>
        <end position="144"/>
    </location>
</feature>
<evidence type="ECO:0000313" key="2">
    <source>
        <dbReference type="EMBL" id="CAG7658478.1"/>
    </source>
</evidence>
<sequence length="144" mass="15011">MVRMDAEVAALAAAGATAVVEQMAGDAWAQVRDRVVAFFARRGGEETAVEGELETSREELPAVGQADVEAMWRIRLRRALAADPSAAAELRAILDDLPPGGSGQRTGDVHNVISGGVQHGPVIQAGNVGPVTFGAPEPRDSTQD</sequence>
<accession>A0A9W4H8V8</accession>
<keyword evidence="3" id="KW-1185">Reference proteome</keyword>
<evidence type="ECO:0000313" key="3">
    <source>
        <dbReference type="Proteomes" id="UP001153328"/>
    </source>
</evidence>
<protein>
    <submittedName>
        <fullName evidence="2">Uncharacterized protein</fullName>
    </submittedName>
</protein>
<reference evidence="2" key="1">
    <citation type="submission" date="2021-06" db="EMBL/GenBank/DDBJ databases">
        <authorList>
            <person name="Arsene-Ploetze F."/>
        </authorList>
    </citation>
    <scope>NUCLEOTIDE SEQUENCE</scope>
    <source>
        <strain evidence="2">SBRY1</strain>
    </source>
</reference>
<dbReference type="EMBL" id="CAJVAX010000023">
    <property type="protein sequence ID" value="CAG7658478.1"/>
    <property type="molecule type" value="Genomic_DNA"/>
</dbReference>